<dbReference type="AlphaFoldDB" id="A0AAJ0EEI2"/>
<proteinExistence type="predicted"/>
<keyword evidence="3" id="KW-1185">Reference proteome</keyword>
<sequence length="463" mass="52435">MAIPSSRLDCACLHRTASRRLLPGILLDCCLGFPSLSTASTSSTTIVTPNCRAIDKRATDILYTSQTISRNNIETPHQHPHAIFAGPVRGRYLAQLWTRLQISFMIKANVRFSLSRIILWRIHRPVKMNRNAQDAVLDRPPQEPVPKVRQSQDLDSPREHQQNIDTLEEVASGRRQMYVSEIWLDLELEEYAYAKYYVEEDTAERSYNNEIFDIHMKSLLRTLSGWQLSYGDEEHSGIHLRFSAMSPNDTTHQFWPWDNGPCPNERYLSLGPAALLGARKRTIGNLLDFQNGNSASSLTSLTETEFPVISRVPIVKKFSVRDIRYRSLTGDAIRFLLMSLNNLEAVDYTPWLGIDEIEKSRRCSTKVALLESLPPTVKRVKLWETRHDKFHGSIDEPGPIRHVARAAALACSRLVSFSSRSVLNAAHFFDEVIQLHAVDDGTSRPVKVSRSGGPHVFHPLSNA</sequence>
<dbReference type="GeneID" id="85477568"/>
<organism evidence="2 3">
    <name type="scientific">Colletotrichum phormii</name>
    <dbReference type="NCBI Taxonomy" id="359342"/>
    <lineage>
        <taxon>Eukaryota</taxon>
        <taxon>Fungi</taxon>
        <taxon>Dikarya</taxon>
        <taxon>Ascomycota</taxon>
        <taxon>Pezizomycotina</taxon>
        <taxon>Sordariomycetes</taxon>
        <taxon>Hypocreomycetidae</taxon>
        <taxon>Glomerellales</taxon>
        <taxon>Glomerellaceae</taxon>
        <taxon>Colletotrichum</taxon>
        <taxon>Colletotrichum acutatum species complex</taxon>
    </lineage>
</organism>
<evidence type="ECO:0000313" key="3">
    <source>
        <dbReference type="Proteomes" id="UP001243989"/>
    </source>
</evidence>
<name>A0AAJ0EEI2_9PEZI</name>
<evidence type="ECO:0000313" key="2">
    <source>
        <dbReference type="EMBL" id="KAK1634121.1"/>
    </source>
</evidence>
<dbReference type="RefSeq" id="XP_060442728.1">
    <property type="nucleotide sequence ID" value="XM_060592706.1"/>
</dbReference>
<comment type="caution">
    <text evidence="2">The sequence shown here is derived from an EMBL/GenBank/DDBJ whole genome shotgun (WGS) entry which is preliminary data.</text>
</comment>
<dbReference type="Proteomes" id="UP001243989">
    <property type="component" value="Unassembled WGS sequence"/>
</dbReference>
<evidence type="ECO:0000256" key="1">
    <source>
        <dbReference type="SAM" id="MobiDB-lite"/>
    </source>
</evidence>
<reference evidence="2" key="1">
    <citation type="submission" date="2021-06" db="EMBL/GenBank/DDBJ databases">
        <title>Comparative genomics, transcriptomics and evolutionary studies reveal genomic signatures of adaptation to plant cell wall in hemibiotrophic fungi.</title>
        <authorList>
            <consortium name="DOE Joint Genome Institute"/>
            <person name="Baroncelli R."/>
            <person name="Diaz J.F."/>
            <person name="Benocci T."/>
            <person name="Peng M."/>
            <person name="Battaglia E."/>
            <person name="Haridas S."/>
            <person name="Andreopoulos W."/>
            <person name="Labutti K."/>
            <person name="Pangilinan J."/>
            <person name="Floch G.L."/>
            <person name="Makela M.R."/>
            <person name="Henrissat B."/>
            <person name="Grigoriev I.V."/>
            <person name="Crouch J.A."/>
            <person name="De Vries R.P."/>
            <person name="Sukno S.A."/>
            <person name="Thon M.R."/>
        </authorList>
    </citation>
    <scope>NUCLEOTIDE SEQUENCE</scope>
    <source>
        <strain evidence="2">CBS 102054</strain>
    </source>
</reference>
<feature type="compositionally biased region" description="Basic and acidic residues" evidence="1">
    <location>
        <begin position="150"/>
        <end position="162"/>
    </location>
</feature>
<protein>
    <submittedName>
        <fullName evidence="2">Uncharacterized protein</fullName>
    </submittedName>
</protein>
<dbReference type="EMBL" id="JAHMHQ010000016">
    <property type="protein sequence ID" value="KAK1634121.1"/>
    <property type="molecule type" value="Genomic_DNA"/>
</dbReference>
<feature type="region of interest" description="Disordered" evidence="1">
    <location>
        <begin position="134"/>
        <end position="162"/>
    </location>
</feature>
<accession>A0AAJ0EEI2</accession>
<gene>
    <name evidence="2" type="ORF">BDP81DRAFT_452037</name>
</gene>